<organism evidence="1 2">
    <name type="scientific">Gossypium davidsonii</name>
    <name type="common">Davidson's cotton</name>
    <name type="synonym">Gossypium klotzschianum subsp. davidsonii</name>
    <dbReference type="NCBI Taxonomy" id="34287"/>
    <lineage>
        <taxon>Eukaryota</taxon>
        <taxon>Viridiplantae</taxon>
        <taxon>Streptophyta</taxon>
        <taxon>Embryophyta</taxon>
        <taxon>Tracheophyta</taxon>
        <taxon>Spermatophyta</taxon>
        <taxon>Magnoliopsida</taxon>
        <taxon>eudicotyledons</taxon>
        <taxon>Gunneridae</taxon>
        <taxon>Pentapetalae</taxon>
        <taxon>rosids</taxon>
        <taxon>malvids</taxon>
        <taxon>Malvales</taxon>
        <taxon>Malvaceae</taxon>
        <taxon>Malvoideae</taxon>
        <taxon>Gossypium</taxon>
    </lineage>
</organism>
<accession>A0A7J8SLA0</accession>
<gene>
    <name evidence="1" type="ORF">Godav_004249</name>
</gene>
<evidence type="ECO:0000313" key="1">
    <source>
        <dbReference type="EMBL" id="MBA0626615.1"/>
    </source>
</evidence>
<keyword evidence="2" id="KW-1185">Reference proteome</keyword>
<sequence>MEQKFVIGGKLPLIRLTT</sequence>
<dbReference type="EMBL" id="JABFAC010000010">
    <property type="protein sequence ID" value="MBA0626615.1"/>
    <property type="molecule type" value="Genomic_DNA"/>
</dbReference>
<name>A0A7J8SLA0_GOSDV</name>
<comment type="caution">
    <text evidence="1">The sequence shown here is derived from an EMBL/GenBank/DDBJ whole genome shotgun (WGS) entry which is preliminary data.</text>
</comment>
<proteinExistence type="predicted"/>
<evidence type="ECO:0000313" key="2">
    <source>
        <dbReference type="Proteomes" id="UP000593561"/>
    </source>
</evidence>
<reference evidence="1 2" key="1">
    <citation type="journal article" date="2019" name="Genome Biol. Evol.">
        <title>Insights into the evolution of the New World diploid cottons (Gossypium, subgenus Houzingenia) based on genome sequencing.</title>
        <authorList>
            <person name="Grover C.E."/>
            <person name="Arick M.A. 2nd"/>
            <person name="Thrash A."/>
            <person name="Conover J.L."/>
            <person name="Sanders W.S."/>
            <person name="Peterson D.G."/>
            <person name="Frelichowski J.E."/>
            <person name="Scheffler J.A."/>
            <person name="Scheffler B.E."/>
            <person name="Wendel J.F."/>
        </authorList>
    </citation>
    <scope>NUCLEOTIDE SEQUENCE [LARGE SCALE GENOMIC DNA]</scope>
    <source>
        <strain evidence="1">27</strain>
        <tissue evidence="1">Leaf</tissue>
    </source>
</reference>
<dbReference type="AlphaFoldDB" id="A0A7J8SLA0"/>
<protein>
    <submittedName>
        <fullName evidence="1">Uncharacterized protein</fullName>
    </submittedName>
</protein>
<dbReference type="Proteomes" id="UP000593561">
    <property type="component" value="Unassembled WGS sequence"/>
</dbReference>